<keyword evidence="4" id="KW-0689">Ribosomal protein</keyword>
<keyword evidence="1" id="KW-0808">Transferase</keyword>
<dbReference type="CDD" id="cd04301">
    <property type="entry name" value="NAT_SF"/>
    <property type="match status" value="1"/>
</dbReference>
<dbReference type="GO" id="GO:0016747">
    <property type="term" value="F:acyltransferase activity, transferring groups other than amino-acyl groups"/>
    <property type="evidence" value="ECO:0007669"/>
    <property type="project" value="InterPro"/>
</dbReference>
<feature type="domain" description="N-acetyltransferase" evidence="3">
    <location>
        <begin position="2"/>
        <end position="155"/>
    </location>
</feature>
<dbReference type="PANTHER" id="PTHR43877">
    <property type="entry name" value="AMINOALKYLPHOSPHONATE N-ACETYLTRANSFERASE-RELATED-RELATED"/>
    <property type="match status" value="1"/>
</dbReference>
<accession>A0A2T6B4M4</accession>
<dbReference type="OrthoDB" id="2436196at2"/>
<dbReference type="RefSeq" id="WP_108128406.1">
    <property type="nucleotide sequence ID" value="NZ_QBKP01000004.1"/>
</dbReference>
<evidence type="ECO:0000313" key="4">
    <source>
        <dbReference type="EMBL" id="PTX50985.1"/>
    </source>
</evidence>
<gene>
    <name evidence="4" type="ORF">C8N34_104103</name>
</gene>
<dbReference type="AlphaFoldDB" id="A0A2T6B4M4"/>
<dbReference type="EMBL" id="QBKP01000004">
    <property type="protein sequence ID" value="PTX50985.1"/>
    <property type="molecule type" value="Genomic_DNA"/>
</dbReference>
<dbReference type="InterPro" id="IPR050832">
    <property type="entry name" value="Bact_Acetyltransf"/>
</dbReference>
<dbReference type="PROSITE" id="PS51186">
    <property type="entry name" value="GNAT"/>
    <property type="match status" value="1"/>
</dbReference>
<dbReference type="InterPro" id="IPR000182">
    <property type="entry name" value="GNAT_dom"/>
</dbReference>
<dbReference type="Pfam" id="PF00583">
    <property type="entry name" value="Acetyltransf_1"/>
    <property type="match status" value="1"/>
</dbReference>
<dbReference type="Proteomes" id="UP000244224">
    <property type="component" value="Unassembled WGS sequence"/>
</dbReference>
<dbReference type="PANTHER" id="PTHR43877:SF2">
    <property type="entry name" value="AMINOALKYLPHOSPHONATE N-ACETYLTRANSFERASE-RELATED"/>
    <property type="match status" value="1"/>
</dbReference>
<dbReference type="GO" id="GO:0005840">
    <property type="term" value="C:ribosome"/>
    <property type="evidence" value="ECO:0007669"/>
    <property type="project" value="UniProtKB-KW"/>
</dbReference>
<evidence type="ECO:0000259" key="3">
    <source>
        <dbReference type="PROSITE" id="PS51186"/>
    </source>
</evidence>
<proteinExistence type="predicted"/>
<keyword evidence="2" id="KW-0012">Acyltransferase</keyword>
<evidence type="ECO:0000256" key="2">
    <source>
        <dbReference type="ARBA" id="ARBA00023315"/>
    </source>
</evidence>
<evidence type="ECO:0000256" key="1">
    <source>
        <dbReference type="ARBA" id="ARBA00022679"/>
    </source>
</evidence>
<keyword evidence="4" id="KW-0687">Ribonucleoprotein</keyword>
<name>A0A2T6B4M4_9RHOB</name>
<comment type="caution">
    <text evidence="4">The sequence shown here is derived from an EMBL/GenBank/DDBJ whole genome shotgun (WGS) entry which is preliminary data.</text>
</comment>
<keyword evidence="5" id="KW-1185">Reference proteome</keyword>
<protein>
    <submittedName>
        <fullName evidence="4">Ribosomal protein S18 acetylase RimI-like enzyme</fullName>
    </submittedName>
</protein>
<organism evidence="4 5">
    <name type="scientific">Gemmobacter caeni</name>
    <dbReference type="NCBI Taxonomy" id="589035"/>
    <lineage>
        <taxon>Bacteria</taxon>
        <taxon>Pseudomonadati</taxon>
        <taxon>Pseudomonadota</taxon>
        <taxon>Alphaproteobacteria</taxon>
        <taxon>Rhodobacterales</taxon>
        <taxon>Paracoccaceae</taxon>
        <taxon>Gemmobacter</taxon>
    </lineage>
</organism>
<dbReference type="SUPFAM" id="SSF55729">
    <property type="entry name" value="Acyl-CoA N-acyltransferases (Nat)"/>
    <property type="match status" value="1"/>
</dbReference>
<dbReference type="InterPro" id="IPR016181">
    <property type="entry name" value="Acyl_CoA_acyltransferase"/>
</dbReference>
<dbReference type="Gene3D" id="3.40.630.30">
    <property type="match status" value="1"/>
</dbReference>
<evidence type="ECO:0000313" key="5">
    <source>
        <dbReference type="Proteomes" id="UP000244224"/>
    </source>
</evidence>
<sequence length="159" mass="17161">MTPIRPFPVDAPEATACLVAYFAELSARFGQTFDPYADADPAALQPPRGLFLIAGTGMPMGCVALRTGAEGLPPGTGEVKRLWVAPAARGQGLARRLMAEVETAARGMGLSHLRLDTSRHLPEAQALYLRDGWTGIPRYNSNPYADHWFEKQLGPAQIS</sequence>
<reference evidence="4 5" key="1">
    <citation type="submission" date="2018-04" db="EMBL/GenBank/DDBJ databases">
        <title>Genomic Encyclopedia of Archaeal and Bacterial Type Strains, Phase II (KMG-II): from individual species to whole genera.</title>
        <authorList>
            <person name="Goeker M."/>
        </authorList>
    </citation>
    <scope>NUCLEOTIDE SEQUENCE [LARGE SCALE GENOMIC DNA]</scope>
    <source>
        <strain evidence="4 5">DSM 21823</strain>
    </source>
</reference>